<proteinExistence type="predicted"/>
<evidence type="ECO:0000313" key="1">
    <source>
        <dbReference type="EMBL" id="KAI3364013.1"/>
    </source>
</evidence>
<evidence type="ECO:0000313" key="2">
    <source>
        <dbReference type="Proteomes" id="UP000831701"/>
    </source>
</evidence>
<keyword evidence="2" id="KW-1185">Reference proteome</keyword>
<protein>
    <submittedName>
        <fullName evidence="1">Uncharacterized protein</fullName>
    </submittedName>
</protein>
<organism evidence="1 2">
    <name type="scientific">Scortum barcoo</name>
    <name type="common">barcoo grunter</name>
    <dbReference type="NCBI Taxonomy" id="214431"/>
    <lineage>
        <taxon>Eukaryota</taxon>
        <taxon>Metazoa</taxon>
        <taxon>Chordata</taxon>
        <taxon>Craniata</taxon>
        <taxon>Vertebrata</taxon>
        <taxon>Euteleostomi</taxon>
        <taxon>Actinopterygii</taxon>
        <taxon>Neopterygii</taxon>
        <taxon>Teleostei</taxon>
        <taxon>Neoteleostei</taxon>
        <taxon>Acanthomorphata</taxon>
        <taxon>Eupercaria</taxon>
        <taxon>Centrarchiformes</taxon>
        <taxon>Terapontoidei</taxon>
        <taxon>Terapontidae</taxon>
        <taxon>Scortum</taxon>
    </lineage>
</organism>
<accession>A0ACB8WB41</accession>
<gene>
    <name evidence="1" type="ORF">L3Q82_010776</name>
</gene>
<feature type="non-terminal residue" evidence="1">
    <location>
        <position position="530"/>
    </location>
</feature>
<name>A0ACB8WB41_9TELE</name>
<reference evidence="1" key="1">
    <citation type="submission" date="2022-04" db="EMBL/GenBank/DDBJ databases">
        <title>Jade perch genome.</title>
        <authorList>
            <person name="Chao B."/>
        </authorList>
    </citation>
    <scope>NUCLEOTIDE SEQUENCE</scope>
    <source>
        <strain evidence="1">CB-2022</strain>
    </source>
</reference>
<comment type="caution">
    <text evidence="1">The sequence shown here is derived from an EMBL/GenBank/DDBJ whole genome shotgun (WGS) entry which is preliminary data.</text>
</comment>
<sequence>MLFEDRKKFIKDNNICYRCLGSSSHQAKDCNATIKCVECDSERHLAALHPGPQTPKHLSSSKEHGGESVKLIKPRCYGHLHRENFSLMGHTKETPQQLQPPNPHSKPTAEYLGETVFCHTVADNQLAPSVEDTVFLKKMEGVFKDETNSWVAPLPFRSPRRQLPDNRPYAYKRLMSLRRTLDKREDMRAHFVKFMQKMIDNKHAELAPPCDKDKERWYLPTFGIYHPQKPGKIWVVFDSSAQFDGVSLNDVLLKGPDLNNTFLGVLLRFRKELVAITADIEHMFYCFVVREDHRDFLRFLWYEDNDLSKDVVEYRMRVHVFRNSPSPAVAIFGLRMAAKEAEGVYDSDARCFIEQDFYVDDALKSFSTEAEAIDVLQRAQKMLALSNLRLQQSGGDERLFLRRQGQDASVRAIAVAAYLKVTHGDGHSEVGFIMGKAKLAPVPELTIPRLELCAAVLAVELSELLTEEVDMKIDKTKFYTDSKVVLGYINNQHRRFPVYVNNRVQRIKQSSLPDQWRYVPTEHNLADHGS</sequence>
<dbReference type="Proteomes" id="UP000831701">
    <property type="component" value="Chromosome 13"/>
</dbReference>
<dbReference type="EMBL" id="CM041543">
    <property type="protein sequence ID" value="KAI3364013.1"/>
    <property type="molecule type" value="Genomic_DNA"/>
</dbReference>